<dbReference type="Proteomes" id="UP000187209">
    <property type="component" value="Unassembled WGS sequence"/>
</dbReference>
<protein>
    <submittedName>
        <fullName evidence="1">Uncharacterized protein</fullName>
    </submittedName>
</protein>
<keyword evidence="2" id="KW-1185">Reference proteome</keyword>
<name>A0A1R2BYD6_9CILI</name>
<sequence>MLEKRKYEGSKLLKPDFYKDQGVFDPMITFQPRSAPIAQFPPPKPSIPLANMRKDRQISNKAYFQEFTRKQNNFKALPPINALSSFSSSAFPNKNEETSRMCLRSDSKAIRPKKTIFDAMNASSSTVGKIDDDFFRDSTKNFKRPEEIIQKAIGTPKKHILTKDLDDHTQVKTPTFNSSDEKIGVLKDSHIKLEQNYSNKHKGTNSTGGSAQRYSKDIGNLIAGDIKGPKVCKNFPHSDAFMFEIPSSSKKDQEDRINTHRTVDVIKEPLSASKFSAIESSVSTDFPFMSPAKAKEKTFFHSYMGQKYSSPAEILSARKESPLKIRKDHPKIKVRSGFPKDVFTYKQ</sequence>
<reference evidence="1 2" key="1">
    <citation type="submission" date="2016-11" db="EMBL/GenBank/DDBJ databases">
        <title>The macronuclear genome of Stentor coeruleus: a giant cell with tiny introns.</title>
        <authorList>
            <person name="Slabodnick M."/>
            <person name="Ruby J.G."/>
            <person name="Reiff S.B."/>
            <person name="Swart E.C."/>
            <person name="Gosai S."/>
            <person name="Prabakaran S."/>
            <person name="Witkowska E."/>
            <person name="Larue G.E."/>
            <person name="Fisher S."/>
            <person name="Freeman R.M."/>
            <person name="Gunawardena J."/>
            <person name="Chu W."/>
            <person name="Stover N.A."/>
            <person name="Gregory B.D."/>
            <person name="Nowacki M."/>
            <person name="Derisi J."/>
            <person name="Roy S.W."/>
            <person name="Marshall W.F."/>
            <person name="Sood P."/>
        </authorList>
    </citation>
    <scope>NUCLEOTIDE SEQUENCE [LARGE SCALE GENOMIC DNA]</scope>
    <source>
        <strain evidence="1">WM001</strain>
    </source>
</reference>
<accession>A0A1R2BYD6</accession>
<comment type="caution">
    <text evidence="1">The sequence shown here is derived from an EMBL/GenBank/DDBJ whole genome shotgun (WGS) entry which is preliminary data.</text>
</comment>
<gene>
    <name evidence="1" type="ORF">SteCoe_17865</name>
</gene>
<proteinExistence type="predicted"/>
<dbReference type="AlphaFoldDB" id="A0A1R2BYD6"/>
<evidence type="ECO:0000313" key="2">
    <source>
        <dbReference type="Proteomes" id="UP000187209"/>
    </source>
</evidence>
<organism evidence="1 2">
    <name type="scientific">Stentor coeruleus</name>
    <dbReference type="NCBI Taxonomy" id="5963"/>
    <lineage>
        <taxon>Eukaryota</taxon>
        <taxon>Sar</taxon>
        <taxon>Alveolata</taxon>
        <taxon>Ciliophora</taxon>
        <taxon>Postciliodesmatophora</taxon>
        <taxon>Heterotrichea</taxon>
        <taxon>Heterotrichida</taxon>
        <taxon>Stentoridae</taxon>
        <taxon>Stentor</taxon>
    </lineage>
</organism>
<dbReference type="EMBL" id="MPUH01000372">
    <property type="protein sequence ID" value="OMJ81647.1"/>
    <property type="molecule type" value="Genomic_DNA"/>
</dbReference>
<evidence type="ECO:0000313" key="1">
    <source>
        <dbReference type="EMBL" id="OMJ81647.1"/>
    </source>
</evidence>